<keyword evidence="9" id="KW-0687">Ribonucleoprotein</keyword>
<reference evidence="13 14" key="2">
    <citation type="submission" date="2018-11" db="EMBL/GenBank/DDBJ databases">
        <authorList>
            <consortium name="Pathogen Informatics"/>
        </authorList>
    </citation>
    <scope>NUCLEOTIDE SEQUENCE [LARGE SCALE GENOMIC DNA]</scope>
</reference>
<gene>
    <name evidence="13" type="ORF">SBAD_LOCUS2897</name>
</gene>
<keyword evidence="7" id="KW-0072">Autophagy</keyword>
<dbReference type="GO" id="GO:0006914">
    <property type="term" value="P:autophagy"/>
    <property type="evidence" value="ECO:0007669"/>
    <property type="project" value="UniProtKB-KW"/>
</dbReference>
<comment type="similarity">
    <text evidence="2">Belongs to the mitochondrion-specific ribosomal protein mL40 family.</text>
</comment>
<evidence type="ECO:0000256" key="8">
    <source>
        <dbReference type="ARBA" id="ARBA00023128"/>
    </source>
</evidence>
<proteinExistence type="inferred from homology"/>
<reference evidence="15" key="1">
    <citation type="submission" date="2016-06" db="UniProtKB">
        <authorList>
            <consortium name="WormBaseParasite"/>
        </authorList>
    </citation>
    <scope>IDENTIFICATION</scope>
</reference>
<evidence type="ECO:0000256" key="3">
    <source>
        <dbReference type="ARBA" id="ARBA00022574"/>
    </source>
</evidence>
<dbReference type="WBParaSite" id="SBAD_0000303601-mRNA-1">
    <property type="protein sequence ID" value="SBAD_0000303601-mRNA-1"/>
    <property type="gene ID" value="SBAD_0000303601"/>
</dbReference>
<keyword evidence="3" id="KW-0853">WD repeat</keyword>
<evidence type="ECO:0000256" key="7">
    <source>
        <dbReference type="ARBA" id="ARBA00023006"/>
    </source>
</evidence>
<keyword evidence="4" id="KW-0677">Repeat</keyword>
<evidence type="ECO:0000256" key="4">
    <source>
        <dbReference type="ARBA" id="ARBA00022737"/>
    </source>
</evidence>
<dbReference type="InterPro" id="IPR019192">
    <property type="entry name" value="Ribosomal_mL40"/>
</dbReference>
<dbReference type="SMART" id="SM00320">
    <property type="entry name" value="WD40"/>
    <property type="match status" value="2"/>
</dbReference>
<evidence type="ECO:0000313" key="15">
    <source>
        <dbReference type="WBParaSite" id="SBAD_0000303601-mRNA-1"/>
    </source>
</evidence>
<dbReference type="InterPro" id="IPR001680">
    <property type="entry name" value="WD40_rpt"/>
</dbReference>
<evidence type="ECO:0000256" key="10">
    <source>
        <dbReference type="ARBA" id="ARBA00025740"/>
    </source>
</evidence>
<dbReference type="InterPro" id="IPR015943">
    <property type="entry name" value="WD40/YVTN_repeat-like_dom_sf"/>
</dbReference>
<dbReference type="GO" id="GO:0005739">
    <property type="term" value="C:mitochondrion"/>
    <property type="evidence" value="ECO:0007669"/>
    <property type="project" value="UniProtKB-SubCell"/>
</dbReference>
<evidence type="ECO:0000256" key="11">
    <source>
        <dbReference type="ARBA" id="ARBA00035192"/>
    </source>
</evidence>
<dbReference type="Proteomes" id="UP000270296">
    <property type="component" value="Unassembled WGS sequence"/>
</dbReference>
<comment type="subcellular location">
    <subcellularLocation>
        <location evidence="1">Mitochondrion</location>
    </subcellularLocation>
</comment>
<dbReference type="InterPro" id="IPR048720">
    <property type="entry name" value="PROPPIN"/>
</dbReference>
<dbReference type="Pfam" id="PF21032">
    <property type="entry name" value="PROPPIN"/>
    <property type="match status" value="1"/>
</dbReference>
<keyword evidence="14" id="KW-1185">Reference proteome</keyword>
<dbReference type="PANTHER" id="PTHR11227">
    <property type="entry name" value="WD-REPEAT PROTEIN INTERACTING WITH PHOSPHOINOSIDES WIPI -RELATED"/>
    <property type="match status" value="1"/>
</dbReference>
<evidence type="ECO:0000313" key="14">
    <source>
        <dbReference type="Proteomes" id="UP000270296"/>
    </source>
</evidence>
<comment type="similarity">
    <text evidence="10">Belongs to the WD repeat PROPPIN family.</text>
</comment>
<evidence type="ECO:0000256" key="5">
    <source>
        <dbReference type="ARBA" id="ARBA00022946"/>
    </source>
</evidence>
<name>A0A183IH02_9BILA</name>
<dbReference type="Gene3D" id="6.10.250.3440">
    <property type="match status" value="1"/>
</dbReference>
<keyword evidence="6" id="KW-0689">Ribosomal protein</keyword>
<evidence type="ECO:0000313" key="13">
    <source>
        <dbReference type="EMBL" id="VDO99294.1"/>
    </source>
</evidence>
<dbReference type="OrthoDB" id="1667587at2759"/>
<dbReference type="AlphaFoldDB" id="A0A183IH02"/>
<dbReference type="InterPro" id="IPR036322">
    <property type="entry name" value="WD40_repeat_dom_sf"/>
</dbReference>
<dbReference type="Pfam" id="PF09812">
    <property type="entry name" value="MRP-L28"/>
    <property type="match status" value="1"/>
</dbReference>
<feature type="coiled-coil region" evidence="12">
    <location>
        <begin position="470"/>
        <end position="500"/>
    </location>
</feature>
<evidence type="ECO:0000256" key="12">
    <source>
        <dbReference type="SAM" id="Coils"/>
    </source>
</evidence>
<evidence type="ECO:0000256" key="1">
    <source>
        <dbReference type="ARBA" id="ARBA00004173"/>
    </source>
</evidence>
<keyword evidence="5" id="KW-0809">Transit peptide</keyword>
<accession>A0A183IH02</accession>
<dbReference type="GO" id="GO:1990904">
    <property type="term" value="C:ribonucleoprotein complex"/>
    <property type="evidence" value="ECO:0007669"/>
    <property type="project" value="UniProtKB-KW"/>
</dbReference>
<dbReference type="EMBL" id="UZAM01007465">
    <property type="protein sequence ID" value="VDO99294.1"/>
    <property type="molecule type" value="Genomic_DNA"/>
</dbReference>
<evidence type="ECO:0000256" key="2">
    <source>
        <dbReference type="ARBA" id="ARBA00009360"/>
    </source>
</evidence>
<organism evidence="15">
    <name type="scientific">Soboliphyme baturini</name>
    <dbReference type="NCBI Taxonomy" id="241478"/>
    <lineage>
        <taxon>Eukaryota</taxon>
        <taxon>Metazoa</taxon>
        <taxon>Ecdysozoa</taxon>
        <taxon>Nematoda</taxon>
        <taxon>Enoplea</taxon>
        <taxon>Dorylaimia</taxon>
        <taxon>Dioctophymatida</taxon>
        <taxon>Dioctophymatoidea</taxon>
        <taxon>Soboliphymatidae</taxon>
        <taxon>Soboliphyme</taxon>
    </lineage>
</organism>
<keyword evidence="12" id="KW-0175">Coiled coil</keyword>
<dbReference type="GO" id="GO:0005840">
    <property type="term" value="C:ribosome"/>
    <property type="evidence" value="ECO:0007669"/>
    <property type="project" value="UniProtKB-KW"/>
</dbReference>
<dbReference type="Gene3D" id="2.130.10.10">
    <property type="entry name" value="YVTN repeat-like/Quinoprotein amine dehydrogenase"/>
    <property type="match status" value="1"/>
</dbReference>
<sequence>MVCFFLGHAKWLTVRYCCLNLAKANDCSFRCIDVPRLPPHMRLGCSDFYDTSLHYIGFNQDFGCFACGSDTGFCIFNTDPLKEKERQVFDDGGIAYVEMLFRCNFLGLVGGGRSPKYPPNKVMIWDDTKKAPVIELDFATDVKAVKLRRDRIVVVLERLIKVYSFTAKPQQLHVFETGQNSKGLCCLYASTSDSLLAFPAVKCGDLQIIDLANADEAAVTFHAHTSPLACLALNSDGTIIATASEKGTWIRLFSTKRGEKLHEVRRGSNPALIYSMNFNADSSLMCVSSSRGTVHIFALAEKDLKECIKQSTPNALTKYFNSKTSFSRIQIPGISKKREMRLICAFGADPNSLIDGSYYKFIFNLKGECTRQTMFFCRLGYACNLFDQIPCLLEKSRYISLSPILCAEPLKKKKRVDPQIIRNRLEKKKKRAEKTIQQLLRHAKKLKPIEENAPEMKVLDNLKYNARKNTEELKRVNVMLRNQRKALEELKKESQFLYEAAIQVNPNLLPMDRAGPVSWLASPRYESPDGDYKDITRKWE</sequence>
<evidence type="ECO:0000256" key="9">
    <source>
        <dbReference type="ARBA" id="ARBA00023274"/>
    </source>
</evidence>
<dbReference type="SUPFAM" id="SSF50978">
    <property type="entry name" value="WD40 repeat-like"/>
    <property type="match status" value="1"/>
</dbReference>
<protein>
    <recommendedName>
        <fullName evidence="11">Large ribosomal subunit protein mL40</fullName>
    </recommendedName>
</protein>
<evidence type="ECO:0000256" key="6">
    <source>
        <dbReference type="ARBA" id="ARBA00022980"/>
    </source>
</evidence>
<keyword evidence="8" id="KW-0496">Mitochondrion</keyword>